<name>A0A2W1K6T8_ACIFR</name>
<accession>A0A2W1K6T8</accession>
<gene>
    <name evidence="1" type="ORF">DN052_06825</name>
</gene>
<evidence type="ECO:0000313" key="2">
    <source>
        <dbReference type="Proteomes" id="UP000248886"/>
    </source>
</evidence>
<dbReference type="RefSeq" id="WP_009560677.1">
    <property type="nucleotide sequence ID" value="NZ_AP025160.1"/>
</dbReference>
<dbReference type="OMA" id="QFRWIPL"/>
<dbReference type="SUPFAM" id="SSF52833">
    <property type="entry name" value="Thioredoxin-like"/>
    <property type="match status" value="1"/>
</dbReference>
<dbReference type="InterPro" id="IPR036249">
    <property type="entry name" value="Thioredoxin-like_sf"/>
</dbReference>
<protein>
    <submittedName>
        <fullName evidence="1">Thiol:disulfide interchange protein</fullName>
    </submittedName>
</protein>
<organism evidence="1 2">
    <name type="scientific">Acidithiobacillus ferrooxidans</name>
    <name type="common">Thiobacillus ferrooxidans</name>
    <dbReference type="NCBI Taxonomy" id="920"/>
    <lineage>
        <taxon>Bacteria</taxon>
        <taxon>Pseudomonadati</taxon>
        <taxon>Pseudomonadota</taxon>
        <taxon>Acidithiobacillia</taxon>
        <taxon>Acidithiobacillales</taxon>
        <taxon>Acidithiobacillaceae</taxon>
        <taxon>Acidithiobacillus</taxon>
    </lineage>
</organism>
<sequence length="203" mass="21901">MTIVHAVQTLARSLAIGGVILTTSVGIAQGATAATDHDLDYWQALSHTRYIEEGSKGPILYDFLDPNCPYCHQTYVWLQNPIDGGQLRVRFVIVGFLSPSSKGKAAAILAAPKPLAALRRTEKGFAMTPNGPEGGIKPADAAVVANVLNQLQFNQSRLDGKESELFGMEGAAVPFLVYQRGKKIHYLLGPPDNAQWKDLLDAS</sequence>
<dbReference type="Proteomes" id="UP000248886">
    <property type="component" value="Unassembled WGS sequence"/>
</dbReference>
<evidence type="ECO:0000313" key="1">
    <source>
        <dbReference type="EMBL" id="PZD82708.1"/>
    </source>
</evidence>
<dbReference type="OrthoDB" id="5296733at2"/>
<dbReference type="AlphaFoldDB" id="A0A2W1K6T8"/>
<dbReference type="Gene3D" id="3.40.30.10">
    <property type="entry name" value="Glutaredoxin"/>
    <property type="match status" value="1"/>
</dbReference>
<dbReference type="GeneID" id="65279657"/>
<proteinExistence type="predicted"/>
<reference evidence="1 2" key="1">
    <citation type="submission" date="2018-06" db="EMBL/GenBank/DDBJ databases">
        <title>Draft sequence of Acidithiobacillus ferrooxidans CCM 4253.</title>
        <authorList>
            <person name="Moya-Beltran A."/>
            <person name="Castro M."/>
            <person name="Covarrubias P.C."/>
            <person name="Issotta F."/>
            <person name="Janiczek O."/>
            <person name="Mandl M."/>
            <person name="Kucera J."/>
            <person name="Quatrini R."/>
        </authorList>
    </citation>
    <scope>NUCLEOTIDE SEQUENCE [LARGE SCALE GENOMIC DNA]</scope>
    <source>
        <strain evidence="1 2">CCM 4253</strain>
    </source>
</reference>
<dbReference type="EMBL" id="QKQP01000001">
    <property type="protein sequence ID" value="PZD82708.1"/>
    <property type="molecule type" value="Genomic_DNA"/>
</dbReference>
<comment type="caution">
    <text evidence="1">The sequence shown here is derived from an EMBL/GenBank/DDBJ whole genome shotgun (WGS) entry which is preliminary data.</text>
</comment>